<accession>A0A4R1L3G8</accession>
<evidence type="ECO:0000256" key="7">
    <source>
        <dbReference type="SAM" id="Phobius"/>
    </source>
</evidence>
<dbReference type="EMBL" id="SMGK01000006">
    <property type="protein sequence ID" value="TCK70739.1"/>
    <property type="molecule type" value="Genomic_DNA"/>
</dbReference>
<dbReference type="Proteomes" id="UP000295210">
    <property type="component" value="Unassembled WGS sequence"/>
</dbReference>
<dbReference type="InterPro" id="IPR001640">
    <property type="entry name" value="Lgt"/>
</dbReference>
<evidence type="ECO:0000256" key="2">
    <source>
        <dbReference type="ARBA" id="ARBA00022475"/>
    </source>
</evidence>
<proteinExistence type="inferred from homology"/>
<evidence type="ECO:0000256" key="4">
    <source>
        <dbReference type="ARBA" id="ARBA00022692"/>
    </source>
</evidence>
<evidence type="ECO:0000256" key="1">
    <source>
        <dbReference type="ARBA" id="ARBA00007150"/>
    </source>
</evidence>
<keyword evidence="8" id="KW-0449">Lipoprotein</keyword>
<evidence type="ECO:0000256" key="3">
    <source>
        <dbReference type="ARBA" id="ARBA00022679"/>
    </source>
</evidence>
<dbReference type="Pfam" id="PF01790">
    <property type="entry name" value="LGT"/>
    <property type="match status" value="1"/>
</dbReference>
<keyword evidence="3 8" id="KW-0808">Transferase</keyword>
<dbReference type="RefSeq" id="WP_131998734.1">
    <property type="nucleotide sequence ID" value="NZ_SMGK01000006.1"/>
</dbReference>
<feature type="transmembrane region" description="Helical" evidence="7">
    <location>
        <begin position="45"/>
        <end position="69"/>
    </location>
</feature>
<sequence>MYPRLFQLGPIALPTYGVTVALALVVGLALASRLAPRLALDSERIWSAGLIAVFTSLVGARMLLIAFHFRDFLAYPLWMLGLISLRGEGFMLGGMALGISAAIAYVLASRLPLRRVLDCVAPAVVLGLAIQSLGCFIAGCDYGTMARQPWAVVYRDRLAGLWYRTPMDVPLHPVQLYRSFFYLIVFALLMSAPLRRLRAGEAAGAALFLVGSGSALLNMFTAGSAEAIAMMQAFAGVAVLAGGVLWLHPARNPDSV</sequence>
<feature type="transmembrane region" description="Helical" evidence="7">
    <location>
        <begin position="202"/>
        <end position="221"/>
    </location>
</feature>
<evidence type="ECO:0000256" key="6">
    <source>
        <dbReference type="ARBA" id="ARBA00023136"/>
    </source>
</evidence>
<name>A0A4R1L3G8_9BACT</name>
<dbReference type="OrthoDB" id="871140at2"/>
<feature type="transmembrane region" description="Helical" evidence="7">
    <location>
        <begin position="176"/>
        <end position="195"/>
    </location>
</feature>
<organism evidence="8 9">
    <name type="scientific">Acidipila rosea</name>
    <dbReference type="NCBI Taxonomy" id="768535"/>
    <lineage>
        <taxon>Bacteria</taxon>
        <taxon>Pseudomonadati</taxon>
        <taxon>Acidobacteriota</taxon>
        <taxon>Terriglobia</taxon>
        <taxon>Terriglobales</taxon>
        <taxon>Acidobacteriaceae</taxon>
        <taxon>Acidipila</taxon>
    </lineage>
</organism>
<gene>
    <name evidence="8" type="ORF">C7378_3127</name>
</gene>
<dbReference type="PANTHER" id="PTHR30589">
    <property type="entry name" value="PROLIPOPROTEIN DIACYLGLYCERYL TRANSFERASE"/>
    <property type="match status" value="1"/>
</dbReference>
<keyword evidence="4 7" id="KW-0812">Transmembrane</keyword>
<protein>
    <submittedName>
        <fullName evidence="8">Phosphatidylglycerol:prolipoprotein diacylglycerol transferase</fullName>
    </submittedName>
</protein>
<keyword evidence="2" id="KW-1003">Cell membrane</keyword>
<feature type="transmembrane region" description="Helical" evidence="7">
    <location>
        <begin position="12"/>
        <end position="33"/>
    </location>
</feature>
<dbReference type="GO" id="GO:0008961">
    <property type="term" value="F:phosphatidylglycerol-prolipoprotein diacylglyceryl transferase activity"/>
    <property type="evidence" value="ECO:0007669"/>
    <property type="project" value="InterPro"/>
</dbReference>
<dbReference type="GO" id="GO:0042158">
    <property type="term" value="P:lipoprotein biosynthetic process"/>
    <property type="evidence" value="ECO:0007669"/>
    <property type="project" value="InterPro"/>
</dbReference>
<dbReference type="PANTHER" id="PTHR30589:SF0">
    <property type="entry name" value="PHOSPHATIDYLGLYCEROL--PROLIPOPROTEIN DIACYLGLYCERYL TRANSFERASE"/>
    <property type="match status" value="1"/>
</dbReference>
<comment type="caution">
    <text evidence="8">The sequence shown here is derived from an EMBL/GenBank/DDBJ whole genome shotgun (WGS) entry which is preliminary data.</text>
</comment>
<evidence type="ECO:0000256" key="5">
    <source>
        <dbReference type="ARBA" id="ARBA00022989"/>
    </source>
</evidence>
<comment type="similarity">
    <text evidence="1">Belongs to the Lgt family.</text>
</comment>
<dbReference type="GO" id="GO:0005886">
    <property type="term" value="C:plasma membrane"/>
    <property type="evidence" value="ECO:0007669"/>
    <property type="project" value="InterPro"/>
</dbReference>
<keyword evidence="9" id="KW-1185">Reference proteome</keyword>
<keyword evidence="6 7" id="KW-0472">Membrane</keyword>
<evidence type="ECO:0000313" key="9">
    <source>
        <dbReference type="Proteomes" id="UP000295210"/>
    </source>
</evidence>
<keyword evidence="5 7" id="KW-1133">Transmembrane helix</keyword>
<feature type="transmembrane region" description="Helical" evidence="7">
    <location>
        <begin position="89"/>
        <end position="108"/>
    </location>
</feature>
<reference evidence="8 9" key="1">
    <citation type="submission" date="2019-03" db="EMBL/GenBank/DDBJ databases">
        <title>Genomic Encyclopedia of Type Strains, Phase IV (KMG-IV): sequencing the most valuable type-strain genomes for metagenomic binning, comparative biology and taxonomic classification.</title>
        <authorList>
            <person name="Goeker M."/>
        </authorList>
    </citation>
    <scope>NUCLEOTIDE SEQUENCE [LARGE SCALE GENOMIC DNA]</scope>
    <source>
        <strain evidence="8 9">DSM 103428</strain>
    </source>
</reference>
<dbReference type="AlphaFoldDB" id="A0A4R1L3G8"/>
<feature type="transmembrane region" description="Helical" evidence="7">
    <location>
        <begin position="120"/>
        <end position="139"/>
    </location>
</feature>
<evidence type="ECO:0000313" key="8">
    <source>
        <dbReference type="EMBL" id="TCK70739.1"/>
    </source>
</evidence>
<feature type="transmembrane region" description="Helical" evidence="7">
    <location>
        <begin position="227"/>
        <end position="247"/>
    </location>
</feature>